<gene>
    <name evidence="2" type="ORF">GLS40_06435</name>
</gene>
<dbReference type="EMBL" id="WNXQ01000003">
    <property type="protein sequence ID" value="MWB77655.1"/>
    <property type="molecule type" value="Genomic_DNA"/>
</dbReference>
<dbReference type="RefSeq" id="WP_160381925.1">
    <property type="nucleotide sequence ID" value="NZ_WNXQ01000003.1"/>
</dbReference>
<sequence length="341" mass="36701">MTALSEYQRLEATGLWSASPDAQRREVVVSLGDASLTMSDMQSRALAHWSLAAVQRMNPGELPAIYTPDGMMDEVLELDASEAEMIAAIERIRGAVERQRPRRGRLRWTLLLASALGVAALGFFWLPGALQRQALAVVPDVQRVTIGEALLNEIERVTGPPCGDPQGLAALDRLAQRLPGVDGPPRLHVMREGVRGAVHLPGGIILLSRTVVEDVEEPDVVAGYVISEQLRARAQDPLALLLRAAGPAATFRLLTTGSLPDGALDDYAETLLTRPRGRLDDATLLPGFRASGVRSTPYAYALDVTGESVLGLIEADPFRTDAPSPVLRDADWLRLQAICGG</sequence>
<name>A0A844W3L7_9RHOB</name>
<evidence type="ECO:0000313" key="2">
    <source>
        <dbReference type="EMBL" id="MWB77655.1"/>
    </source>
</evidence>
<accession>A0A844W3L7</accession>
<keyword evidence="3" id="KW-1185">Reference proteome</keyword>
<evidence type="ECO:0000313" key="3">
    <source>
        <dbReference type="Proteomes" id="UP000443843"/>
    </source>
</evidence>
<keyword evidence="1" id="KW-0812">Transmembrane</keyword>
<keyword evidence="1" id="KW-0472">Membrane</keyword>
<reference evidence="2 3" key="1">
    <citation type="submission" date="2019-11" db="EMBL/GenBank/DDBJ databases">
        <title>Pseudooceanicola pacifica sp. nov., isolated from deep-sea sediment of the Pacific Ocean.</title>
        <authorList>
            <person name="Lyu L."/>
        </authorList>
    </citation>
    <scope>NUCLEOTIDE SEQUENCE [LARGE SCALE GENOMIC DNA]</scope>
    <source>
        <strain evidence="2 3">216_PA32_1</strain>
    </source>
</reference>
<feature type="transmembrane region" description="Helical" evidence="1">
    <location>
        <begin position="108"/>
        <end position="126"/>
    </location>
</feature>
<keyword evidence="1" id="KW-1133">Transmembrane helix</keyword>
<organism evidence="2 3">
    <name type="scientific">Pseudooceanicola pacificus</name>
    <dbReference type="NCBI Taxonomy" id="2676438"/>
    <lineage>
        <taxon>Bacteria</taxon>
        <taxon>Pseudomonadati</taxon>
        <taxon>Pseudomonadota</taxon>
        <taxon>Alphaproteobacteria</taxon>
        <taxon>Rhodobacterales</taxon>
        <taxon>Paracoccaceae</taxon>
        <taxon>Pseudooceanicola</taxon>
    </lineage>
</organism>
<evidence type="ECO:0000256" key="1">
    <source>
        <dbReference type="SAM" id="Phobius"/>
    </source>
</evidence>
<dbReference type="AlphaFoldDB" id="A0A844W3L7"/>
<proteinExistence type="predicted"/>
<dbReference type="Proteomes" id="UP000443843">
    <property type="component" value="Unassembled WGS sequence"/>
</dbReference>
<comment type="caution">
    <text evidence="2">The sequence shown here is derived from an EMBL/GenBank/DDBJ whole genome shotgun (WGS) entry which is preliminary data.</text>
</comment>
<protein>
    <submittedName>
        <fullName evidence="2">Uncharacterized protein</fullName>
    </submittedName>
</protein>